<dbReference type="KEGG" id="qsa:O6P43_015605"/>
<dbReference type="EMBL" id="JARAOO010000006">
    <property type="protein sequence ID" value="KAJ7966073.1"/>
    <property type="molecule type" value="Genomic_DNA"/>
</dbReference>
<dbReference type="PANTHER" id="PTHR35129">
    <property type="entry name" value="GUANINE NUCLEOTIDE-BINDING PROTEIN SUBUNIT GAMMA 1"/>
    <property type="match status" value="1"/>
</dbReference>
<comment type="caution">
    <text evidence="8">The sequence shown here is derived from an EMBL/GenBank/DDBJ whole genome shotgun (WGS) entry which is preliminary data.</text>
</comment>
<protein>
    <submittedName>
        <fullName evidence="8">Guanine nucleotide-binding protein subunit gamma 2-like</fullName>
    </submittedName>
</protein>
<dbReference type="Pfam" id="PF00631">
    <property type="entry name" value="G-gamma"/>
    <property type="match status" value="1"/>
</dbReference>
<dbReference type="InterPro" id="IPR015898">
    <property type="entry name" value="G-protein_gamma-like_dom"/>
</dbReference>
<evidence type="ECO:0000256" key="3">
    <source>
        <dbReference type="ARBA" id="ARBA00023054"/>
    </source>
</evidence>
<comment type="subcellular location">
    <subcellularLocation>
        <location evidence="1">Cell membrane</location>
    </subcellularLocation>
</comment>
<gene>
    <name evidence="8" type="ORF">O6P43_015605</name>
</gene>
<keyword evidence="2" id="KW-1003">Cell membrane</keyword>
<evidence type="ECO:0000256" key="5">
    <source>
        <dbReference type="ARBA" id="ARBA00023224"/>
    </source>
</evidence>
<keyword evidence="4" id="KW-0472">Membrane</keyword>
<sequence>MDEQQPSTRAGRDGISVAEDQNKEKGEEGLNGQAEARTGSSPNFIGKHRMSAAISHLHNQINIIQEELDKLETYGEASIVCKEFISSVDSNPDPLLPETKGPVDVGWDRWFGGAPNSRNHKRWI</sequence>
<evidence type="ECO:0000313" key="8">
    <source>
        <dbReference type="EMBL" id="KAJ7966073.1"/>
    </source>
</evidence>
<evidence type="ECO:0000256" key="2">
    <source>
        <dbReference type="ARBA" id="ARBA00022475"/>
    </source>
</evidence>
<evidence type="ECO:0000256" key="1">
    <source>
        <dbReference type="ARBA" id="ARBA00004236"/>
    </source>
</evidence>
<dbReference type="SMART" id="SM01224">
    <property type="entry name" value="G_gamma"/>
    <property type="match status" value="1"/>
</dbReference>
<proteinExistence type="predicted"/>
<evidence type="ECO:0000313" key="9">
    <source>
        <dbReference type="Proteomes" id="UP001163823"/>
    </source>
</evidence>
<dbReference type="AlphaFoldDB" id="A0AAD7PSA1"/>
<dbReference type="Proteomes" id="UP001163823">
    <property type="component" value="Chromosome 6"/>
</dbReference>
<dbReference type="GO" id="GO:0005886">
    <property type="term" value="C:plasma membrane"/>
    <property type="evidence" value="ECO:0007669"/>
    <property type="project" value="UniProtKB-SubCell"/>
</dbReference>
<organism evidence="8 9">
    <name type="scientific">Quillaja saponaria</name>
    <name type="common">Soap bark tree</name>
    <dbReference type="NCBI Taxonomy" id="32244"/>
    <lineage>
        <taxon>Eukaryota</taxon>
        <taxon>Viridiplantae</taxon>
        <taxon>Streptophyta</taxon>
        <taxon>Embryophyta</taxon>
        <taxon>Tracheophyta</taxon>
        <taxon>Spermatophyta</taxon>
        <taxon>Magnoliopsida</taxon>
        <taxon>eudicotyledons</taxon>
        <taxon>Gunneridae</taxon>
        <taxon>Pentapetalae</taxon>
        <taxon>rosids</taxon>
        <taxon>fabids</taxon>
        <taxon>Fabales</taxon>
        <taxon>Quillajaceae</taxon>
        <taxon>Quillaja</taxon>
    </lineage>
</organism>
<evidence type="ECO:0000259" key="7">
    <source>
        <dbReference type="SMART" id="SM01224"/>
    </source>
</evidence>
<dbReference type="InterPro" id="IPR045878">
    <property type="entry name" value="GG1/2"/>
</dbReference>
<name>A0AAD7PSA1_QUISA</name>
<feature type="domain" description="G protein gamma" evidence="7">
    <location>
        <begin position="50"/>
        <end position="123"/>
    </location>
</feature>
<keyword evidence="9" id="KW-1185">Reference proteome</keyword>
<feature type="region of interest" description="Disordered" evidence="6">
    <location>
        <begin position="1"/>
        <end position="45"/>
    </location>
</feature>
<keyword evidence="5" id="KW-0807">Transducer</keyword>
<evidence type="ECO:0000256" key="4">
    <source>
        <dbReference type="ARBA" id="ARBA00023136"/>
    </source>
</evidence>
<reference evidence="8" key="1">
    <citation type="journal article" date="2023" name="Science">
        <title>Elucidation of the pathway for biosynthesis of saponin adjuvants from the soapbark tree.</title>
        <authorList>
            <person name="Reed J."/>
            <person name="Orme A."/>
            <person name="El-Demerdash A."/>
            <person name="Owen C."/>
            <person name="Martin L.B.B."/>
            <person name="Misra R.C."/>
            <person name="Kikuchi S."/>
            <person name="Rejzek M."/>
            <person name="Martin A.C."/>
            <person name="Harkess A."/>
            <person name="Leebens-Mack J."/>
            <person name="Louveau T."/>
            <person name="Stephenson M.J."/>
            <person name="Osbourn A."/>
        </authorList>
    </citation>
    <scope>NUCLEOTIDE SEQUENCE</scope>
    <source>
        <strain evidence="8">S10</strain>
    </source>
</reference>
<keyword evidence="3" id="KW-0175">Coiled coil</keyword>
<evidence type="ECO:0000256" key="6">
    <source>
        <dbReference type="SAM" id="MobiDB-lite"/>
    </source>
</evidence>
<accession>A0AAD7PSA1</accession>
<dbReference type="GO" id="GO:0007186">
    <property type="term" value="P:G protein-coupled receptor signaling pathway"/>
    <property type="evidence" value="ECO:0007669"/>
    <property type="project" value="InterPro"/>
</dbReference>
<dbReference type="PANTHER" id="PTHR35129:SF5">
    <property type="entry name" value="GUANINE NUCLEOTIDE-BINDING PROTEIN SUBUNIT GAMMA 2"/>
    <property type="match status" value="1"/>
</dbReference>